<proteinExistence type="predicted"/>
<dbReference type="Gene3D" id="3.20.20.70">
    <property type="entry name" value="Aldolase class I"/>
    <property type="match status" value="1"/>
</dbReference>
<reference evidence="4 5" key="1">
    <citation type="submission" date="2013-07" db="EMBL/GenBank/DDBJ databases">
        <authorList>
            <person name="Weinstock G."/>
            <person name="Sodergren E."/>
            <person name="Wylie T."/>
            <person name="Fulton L."/>
            <person name="Fulton R."/>
            <person name="Fronick C."/>
            <person name="O'Laughlin M."/>
            <person name="Godfrey J."/>
            <person name="Miner T."/>
            <person name="Herter B."/>
            <person name="Appelbaum E."/>
            <person name="Cordes M."/>
            <person name="Lek S."/>
            <person name="Wollam A."/>
            <person name="Pepin K.H."/>
            <person name="Palsikar V.B."/>
            <person name="Mitreva M."/>
            <person name="Wilson R.K."/>
        </authorList>
    </citation>
    <scope>NUCLEOTIDE SEQUENCE [LARGE SCALE GENOMIC DNA]</scope>
    <source>
        <strain evidence="4 5">ATCC 14940</strain>
    </source>
</reference>
<dbReference type="EMBL" id="AWSU01000341">
    <property type="protein sequence ID" value="ERI74229.1"/>
    <property type="molecule type" value="Genomic_DNA"/>
</dbReference>
<dbReference type="Proteomes" id="UP000016491">
    <property type="component" value="Unassembled WGS sequence"/>
</dbReference>
<keyword evidence="2" id="KW-0704">Schiff base</keyword>
<dbReference type="InterPro" id="IPR011343">
    <property type="entry name" value="DeoC"/>
</dbReference>
<evidence type="ECO:0000313" key="5">
    <source>
        <dbReference type="Proteomes" id="UP000016491"/>
    </source>
</evidence>
<dbReference type="SUPFAM" id="SSF51569">
    <property type="entry name" value="Aldolase"/>
    <property type="match status" value="1"/>
</dbReference>
<protein>
    <recommendedName>
        <fullName evidence="3">Deoxyribose-phosphate aldolase</fullName>
        <ecNumber evidence="3">4.1.2.4</ecNumber>
    </recommendedName>
</protein>
<evidence type="ECO:0000256" key="3">
    <source>
        <dbReference type="NCBIfam" id="TIGR00126"/>
    </source>
</evidence>
<evidence type="ECO:0000256" key="2">
    <source>
        <dbReference type="ARBA" id="ARBA00023270"/>
    </source>
</evidence>
<dbReference type="InterPro" id="IPR013785">
    <property type="entry name" value="Aldolase_TIM"/>
</dbReference>
<dbReference type="PANTHER" id="PTHR10889">
    <property type="entry name" value="DEOXYRIBOSE-PHOSPHATE ALDOLASE"/>
    <property type="match status" value="1"/>
</dbReference>
<keyword evidence="1" id="KW-0963">Cytoplasm</keyword>
<evidence type="ECO:0000256" key="1">
    <source>
        <dbReference type="ARBA" id="ARBA00022490"/>
    </source>
</evidence>
<dbReference type="PANTHER" id="PTHR10889:SF1">
    <property type="entry name" value="DEOXYRIBOSE-PHOSPHATE ALDOLASE"/>
    <property type="match status" value="1"/>
</dbReference>
<sequence length="220" mass="23757">MEITKKSVEHMLDGSMAAANPTIEEAIAFTKRASQYEFAGILASAYFIRHVADIAHEAGRKIVSVVDYPMGGAVNTIRLKAAKEAFNAGADELDVSMNISAFLAGEYERVKDEIKAVLDLAGDDKLIKIIYFATLLTPDQQLKAAELCIEANVSFLKTNTGHGCRSTPGEVKNIKSHFGDAIKVMVSGGVRNGKQAKEMILAGCDRIATSAPFQILDTFE</sequence>
<name>A0ABC9TSL0_CLOSY</name>
<accession>A0ABC9TSL0</accession>
<dbReference type="Pfam" id="PF01791">
    <property type="entry name" value="DeoC"/>
    <property type="match status" value="1"/>
</dbReference>
<evidence type="ECO:0000313" key="4">
    <source>
        <dbReference type="EMBL" id="ERI74229.1"/>
    </source>
</evidence>
<dbReference type="NCBIfam" id="TIGR00126">
    <property type="entry name" value="deoC"/>
    <property type="match status" value="1"/>
</dbReference>
<dbReference type="AlphaFoldDB" id="A0ABC9TSL0"/>
<dbReference type="RefSeq" id="WP_021641475.1">
    <property type="nucleotide sequence ID" value="NZ_KE992858.1"/>
</dbReference>
<dbReference type="GO" id="GO:0004139">
    <property type="term" value="F:deoxyribose-phosphate aldolase activity"/>
    <property type="evidence" value="ECO:0007669"/>
    <property type="project" value="UniProtKB-UniRule"/>
</dbReference>
<dbReference type="EC" id="4.1.2.4" evidence="3"/>
<gene>
    <name evidence="4" type="ORF">CLOSYM_04249</name>
</gene>
<organism evidence="4 5">
    <name type="scientific">[Clostridium] symbiosum ATCC 14940</name>
    <dbReference type="NCBI Taxonomy" id="411472"/>
    <lineage>
        <taxon>Bacteria</taxon>
        <taxon>Bacillati</taxon>
        <taxon>Bacillota</taxon>
        <taxon>Clostridia</taxon>
        <taxon>Lachnospirales</taxon>
        <taxon>Lachnospiraceae</taxon>
        <taxon>Otoolea</taxon>
    </lineage>
</organism>
<dbReference type="InterPro" id="IPR002915">
    <property type="entry name" value="DeoC/FbaB/LacD_aldolase"/>
</dbReference>
<dbReference type="PIRSF" id="PIRSF001357">
    <property type="entry name" value="DeoC"/>
    <property type="match status" value="1"/>
</dbReference>
<comment type="caution">
    <text evidence="4">The sequence shown here is derived from an EMBL/GenBank/DDBJ whole genome shotgun (WGS) entry which is preliminary data.</text>
</comment>
<dbReference type="GO" id="GO:0009264">
    <property type="term" value="P:deoxyribonucleotide catabolic process"/>
    <property type="evidence" value="ECO:0007669"/>
    <property type="project" value="UniProtKB-UniRule"/>
</dbReference>
<dbReference type="SMART" id="SM01133">
    <property type="entry name" value="DeoC"/>
    <property type="match status" value="1"/>
</dbReference>